<keyword evidence="2 5" id="KW-0813">Transport</keyword>
<dbReference type="InterPro" id="IPR024931">
    <property type="entry name" value="Importin_alpha"/>
</dbReference>
<dbReference type="Proteomes" id="UP001151518">
    <property type="component" value="Unassembled WGS sequence"/>
</dbReference>
<keyword evidence="4 5" id="KW-0653">Protein transport</keyword>
<evidence type="ECO:0000256" key="2">
    <source>
        <dbReference type="ARBA" id="ARBA00022448"/>
    </source>
</evidence>
<evidence type="ECO:0000256" key="4">
    <source>
        <dbReference type="ARBA" id="ARBA00022927"/>
    </source>
</evidence>
<dbReference type="SMART" id="SM00185">
    <property type="entry name" value="ARM"/>
    <property type="match status" value="6"/>
</dbReference>
<keyword evidence="3" id="KW-0677">Repeat</keyword>
<organism evidence="7 8">
    <name type="scientific">Coemansia spiralis</name>
    <dbReference type="NCBI Taxonomy" id="417178"/>
    <lineage>
        <taxon>Eukaryota</taxon>
        <taxon>Fungi</taxon>
        <taxon>Fungi incertae sedis</taxon>
        <taxon>Zoopagomycota</taxon>
        <taxon>Kickxellomycotina</taxon>
        <taxon>Kickxellomycetes</taxon>
        <taxon>Kickxellales</taxon>
        <taxon>Kickxellaceae</taxon>
        <taxon>Coemansia</taxon>
    </lineage>
</organism>
<dbReference type="GO" id="GO:0005737">
    <property type="term" value="C:cytoplasm"/>
    <property type="evidence" value="ECO:0007669"/>
    <property type="project" value="InterPro"/>
</dbReference>
<reference evidence="7" key="1">
    <citation type="submission" date="2022-07" db="EMBL/GenBank/DDBJ databases">
        <title>Phylogenomic reconstructions and comparative analyses of Kickxellomycotina fungi.</title>
        <authorList>
            <person name="Reynolds N.K."/>
            <person name="Stajich J.E."/>
            <person name="Barry K."/>
            <person name="Grigoriev I.V."/>
            <person name="Crous P."/>
            <person name="Smith M.E."/>
        </authorList>
    </citation>
    <scope>NUCLEOTIDE SEQUENCE</scope>
    <source>
        <strain evidence="7">NRRL 3115</strain>
    </source>
</reference>
<dbReference type="GO" id="GO:0061608">
    <property type="term" value="F:nuclear import signal receptor activity"/>
    <property type="evidence" value="ECO:0007669"/>
    <property type="project" value="InterPro"/>
</dbReference>
<dbReference type="EMBL" id="JANBTW010000041">
    <property type="protein sequence ID" value="KAJ2676236.1"/>
    <property type="molecule type" value="Genomic_DNA"/>
</dbReference>
<evidence type="ECO:0000256" key="6">
    <source>
        <dbReference type="PROSITE-ProRule" id="PRU00259"/>
    </source>
</evidence>
<comment type="similarity">
    <text evidence="1 5">Belongs to the importin alpha family.</text>
</comment>
<dbReference type="InterPro" id="IPR016024">
    <property type="entry name" value="ARM-type_fold"/>
</dbReference>
<dbReference type="OrthoDB" id="29145at2759"/>
<evidence type="ECO:0000313" key="7">
    <source>
        <dbReference type="EMBL" id="KAJ2676236.1"/>
    </source>
</evidence>
<sequence length="485" mass="54638">MPPRFKELYKHVPSAKETRQRRLLHEAQLRRLQREQVFMGKRLRYRTPQESETESEYEFTPSDTAEIARGLKSADHEERIKALESLSMKLEQPSEELRKFVLEGECVHLLIELLNATNAEEKLQSLWCLTNIAANESNLAEKVFPAVPYLLSLLSSDGFELKNQAIWALGNLAAEGENAREYLYANGALVQLVDILRSATDPTILQTVCFAISNMARMPSTYFNVLFELKLPQAIANQLYTFKDDCGCIAELAWVCTYLTASSSEQQLDQLISTGLIDTLLQHAQPLDNAKLIPVIRTLGNIAAGTDTQTHKLVSNSEFLKLIVRCIEVTSSRAVEKEALWVLSSVTASREEDVDAAVQIGIIPDLVRIVEKQNFDIKKEAAFSLLNIAIVGQRVVDLPNDRLVNEFVEFIKSQDDQLVRMGVQYISIIFEHLPAHDGIDLLRKVPGGIDALENLVAVTDNDEIRLTVSTLIDMYYGEEVFQKQE</sequence>
<dbReference type="InterPro" id="IPR011989">
    <property type="entry name" value="ARM-like"/>
</dbReference>
<comment type="caution">
    <text evidence="7">The sequence shown here is derived from an EMBL/GenBank/DDBJ whole genome shotgun (WGS) entry which is preliminary data.</text>
</comment>
<evidence type="ECO:0000256" key="1">
    <source>
        <dbReference type="ARBA" id="ARBA00010394"/>
    </source>
</evidence>
<dbReference type="PROSITE" id="PS50176">
    <property type="entry name" value="ARM_REPEAT"/>
    <property type="match status" value="2"/>
</dbReference>
<gene>
    <name evidence="7" type="ORF">GGI25_003623</name>
</gene>
<feature type="repeat" description="ARM" evidence="6">
    <location>
        <begin position="361"/>
        <end position="389"/>
    </location>
</feature>
<evidence type="ECO:0000256" key="3">
    <source>
        <dbReference type="ARBA" id="ARBA00022737"/>
    </source>
</evidence>
<evidence type="ECO:0000313" key="8">
    <source>
        <dbReference type="Proteomes" id="UP001151518"/>
    </source>
</evidence>
<dbReference type="PIRSF" id="PIRSF005673">
    <property type="entry name" value="Importin_alpha"/>
    <property type="match status" value="1"/>
</dbReference>
<evidence type="ECO:0000256" key="5">
    <source>
        <dbReference type="PIRNR" id="PIRNR005673"/>
    </source>
</evidence>
<dbReference type="Pfam" id="PF00514">
    <property type="entry name" value="Arm"/>
    <property type="match status" value="1"/>
</dbReference>
<dbReference type="GO" id="GO:0006606">
    <property type="term" value="P:protein import into nucleus"/>
    <property type="evidence" value="ECO:0007669"/>
    <property type="project" value="InterPro"/>
</dbReference>
<accession>A0A9W8G5M0</accession>
<dbReference type="Gene3D" id="1.25.10.10">
    <property type="entry name" value="Leucine-rich Repeat Variant"/>
    <property type="match status" value="1"/>
</dbReference>
<dbReference type="InterPro" id="IPR000225">
    <property type="entry name" value="Armadillo"/>
</dbReference>
<proteinExistence type="inferred from homology"/>
<dbReference type="SUPFAM" id="SSF48371">
    <property type="entry name" value="ARM repeat"/>
    <property type="match status" value="1"/>
</dbReference>
<dbReference type="AlphaFoldDB" id="A0A9W8G5M0"/>
<feature type="repeat" description="ARM" evidence="6">
    <location>
        <begin position="145"/>
        <end position="187"/>
    </location>
</feature>
<protein>
    <recommendedName>
        <fullName evidence="5">Importin subunit alpha</fullName>
    </recommendedName>
</protein>
<name>A0A9W8G5M0_9FUNG</name>
<dbReference type="PANTHER" id="PTHR23316">
    <property type="entry name" value="IMPORTIN ALPHA"/>
    <property type="match status" value="1"/>
</dbReference>